<keyword evidence="5" id="KW-0456">Lyase</keyword>
<feature type="domain" description="Terpene synthase N-terminal" evidence="7">
    <location>
        <begin position="1890"/>
        <end position="2058"/>
    </location>
</feature>
<sequence>MALEARAVQISIPPDACCFSGGKSSHRMSPATQLVRAPQHAVATELVNVVMHQRKAIEDTMRKKKKQQLHKFEMLPSPYDTAWVAMVPLPGSSSQLPCFPQCVEWILQNQQSNGSWDLNQLDSITKDALLSTLACLAAPIGFNITFPGMLSSVIEMGLEVPIGQTDVERVLHLQETELKREYEENYRGRNTYMAYVSEGLGNAQDWNEVMNFQRKNGSLFNSLSITAAVLVHNYDAKAHRYLNLLLNKFGTAVYTKNIHRQLSMLDALENMGISRHFDGEIKSILDMTYSCWLQRDEEVMLDITTCAMAFRILRMNGYDVSSDDLCHIAEVSDFHSSHQGYLSDTRTLLELYKASEVSVADNEFILDRIGSWSGRLLKEQLSSGALQRTSSIFEEVEHALDCPFYATLDRLVHKRNIEHFAAMSYISYAQNNIPDELERIDSWVKENRLHELKFARQKSAYFYLSAAGTVFDPEMSDARIWWAINGVLTTVVDDFFDVGGSREELENLISLVEMWDEHHKEELYSEQVEIVFFAIFNSVNQLGAKVSAVQGRDVTKHLIEIWLDLLRSMMTEVEWRISNYVPTPEEYMENAAMTFALGPIVLPALYLVGPKIPESVVRDSEYNELFRLMSTCGRLLNDVQTYEREDGEGKVNSVSLLVIQSSGSVSIEEARREIMKPIERCRRELLGLVLRRGSAVPGPCKELFWKMCKVCYFFYSRGDGFSSPTAKSAAVDAVIRDPLDLAAVVASQEPIYIIPASGPRHRSGVLLEAPAAAPRVTARVPIGRWASYTPRGQGGERLSNYLLLAKSDYNDVFVDEDQATKRVACRVSSSWAASSSTRCDGVGCHLQRRPTKDDLNADTRVANIEIISGKRKLGESAVAFSPRCAVSSPPPPPANDDAAAAEFLLLLLLSLPRRAVPRSSTPRDGASSWGHQRKELQARTRDQLQTLELSTSLYDTAWVAMVPLLGSRQHPCFPQCVEWILQNQQDDGSWGTRGFGVAVTRDVLSSTLACVLALKRWNVGQEHIRRGLDFIGRNFSIAMDEQIAAPVGFNITFPGMLSLAMGMDLEFPVRQTDVDRLLHLREIELEREAGDHSYGRKAYMAYVTEGLGNLLEWDEIMMFQRKNGSFFNCPSTTAATLVNHYNDKALQYLNCLVSKFGSAVPTVYPLNIYCQLSWVDALEKMGISQYFVSEIKSILDTTYVSWLERDEEIMLDITTCAMAFRLLRMNGYHVSSVELSPVAEASSFRESLQGYLNDKKSLLELYKASKVSISENESILDSIGSWSGSLLKESVCSNGVKKAPIFEEMKYALKFPFYTTLDRLDHKRNIERFDAKDSQMLKTEYFWVKDEKLDQLPFARQKLTYCYLSAAATIFPRELSEARIAWAKNGVLTTVVDDFFDLGGSKEELENLIALVEKWDGHQEEFYSEQVRIVFSAIYTTVNQLGAKASALQGRDVTKHLTEIWLCLMRSMMIEAEWQRTKYVPTMEEYMANAVVSFALGPIVLPTLYFVGPKLQEDVVRDHEYNELFRLMSTCGRLLNDSQGFERENLEGKLNSVSLLVHHSGGSISIDEAKMKAQKSIDTSRRNLLRLVLGEQGAVPRPCKQLFWKMCKIVHMFYSRTDGFSSPKEMVSAVNAVVKEPLKLKHLRRLGRQILEIDEVTTGVSLSTGTSPRLGANYCPENIEPAAFMAIEAMRHCSSSSSSEEGGAAATTAARSAVRERLQLAPPSPSPSPYDTAWVAMVPALRRGGGGPRFPQCVAWIQRNQRGDGSWRHAAAAHQQLGSSPEIVTERDLSSTLACVLALARWDAGSEHVRRGLQFIGRNMSVAMDDQTAAPASGSVVSFAAMLRMAMEMGLEVPAVSQADVRDRDAGVICHGGRTEYTAYVSEGLGNIQNWNEVMKFQRKNGSLFNSPYTTAAALVHNYDAKALQYLDMLLDKFGSAVPAAYPANIQSQLYMVDVLEKMGISRHFVGEIKSILDMTYSCWKQRDEEIVLDMQTCGMAFRMLRMNGYDVSSDELSHFSEPSSFHNSLQGYLNDTRSLLELHKASKVSIAEKEVEYALEFPFYTILDRLDHKRNIEHFDITSSQMLETAYLPCHSNEEIMALGVRDFSSSQFIFQEELQQLNSWVKESRLDQLQFARQKLDYFYFSAAATIFTPELSDVRILWAKNGVLTTVVDDFFDVGGSKEELENLVALVEKWDKNDKTEYYSEQVEIVFSAIYTSTNQLGSMASVVQGRDVTKHLVEIWQELLRSMMTEVEWRQSRYVPTAEEYMENAVVTFALGPVVLPALYLVGPKIPDSVIRSQECSELFRLMSKCGRLLNDVQSYEREGSQGKLNSVSLLALHSGGSVSMEEAVKQIQRPIEKCRRELLKLVVSRGGAVPRPCRELFWSMCKVCHFFYSGGDGFSSPTAKAGAVDAVIHEPLNLSCSV</sequence>
<dbReference type="FunFam" id="1.50.10.160:FF:000002">
    <property type="entry name" value="cis-abienol synthase, chloroplastic"/>
    <property type="match status" value="1"/>
</dbReference>
<dbReference type="SUPFAM" id="SSF48239">
    <property type="entry name" value="Terpenoid cyclases/Protein prenyltransferases"/>
    <property type="match status" value="6"/>
</dbReference>
<evidence type="ECO:0000259" key="7">
    <source>
        <dbReference type="Pfam" id="PF01397"/>
    </source>
</evidence>
<dbReference type="Pfam" id="PF03936">
    <property type="entry name" value="Terpene_synth_C"/>
    <property type="match status" value="3"/>
</dbReference>
<feature type="domain" description="Terpene synthase N-terminal" evidence="7">
    <location>
        <begin position="1112"/>
        <end position="1309"/>
    </location>
</feature>
<evidence type="ECO:0000259" key="8">
    <source>
        <dbReference type="Pfam" id="PF03936"/>
    </source>
</evidence>
<evidence type="ECO:0000256" key="6">
    <source>
        <dbReference type="SAM" id="MobiDB-lite"/>
    </source>
</evidence>
<dbReference type="EnsemblPlants" id="ORUFI04G26630.1">
    <property type="protein sequence ID" value="ORUFI04G26630.1"/>
    <property type="gene ID" value="ORUFI04G26630"/>
</dbReference>
<feature type="region of interest" description="Disordered" evidence="6">
    <location>
        <begin position="916"/>
        <end position="937"/>
    </location>
</feature>
<evidence type="ECO:0000256" key="5">
    <source>
        <dbReference type="ARBA" id="ARBA00023239"/>
    </source>
</evidence>
<feature type="domain" description="Terpene synthase metal-binding" evidence="8">
    <location>
        <begin position="445"/>
        <end position="683"/>
    </location>
</feature>
<dbReference type="GO" id="GO:0010333">
    <property type="term" value="F:terpene synthase activity"/>
    <property type="evidence" value="ECO:0007669"/>
    <property type="project" value="InterPro"/>
</dbReference>
<dbReference type="InterPro" id="IPR001906">
    <property type="entry name" value="Terpene_synth_N"/>
</dbReference>
<keyword evidence="10" id="KW-1185">Reference proteome</keyword>
<feature type="domain" description="Terpene synthase metal-binding" evidence="8">
    <location>
        <begin position="2124"/>
        <end position="2362"/>
    </location>
</feature>
<evidence type="ECO:0000313" key="9">
    <source>
        <dbReference type="EnsemblPlants" id="ORUFI04G26630.1"/>
    </source>
</evidence>
<evidence type="ECO:0008006" key="11">
    <source>
        <dbReference type="Google" id="ProtNLM"/>
    </source>
</evidence>
<dbReference type="FunFam" id="1.50.10.160:FF:000007">
    <property type="entry name" value="Ent-kaurene synthase-like 2"/>
    <property type="match status" value="1"/>
</dbReference>
<evidence type="ECO:0000256" key="2">
    <source>
        <dbReference type="ARBA" id="ARBA00006333"/>
    </source>
</evidence>
<feature type="domain" description="Terpene synthase metal-binding" evidence="8">
    <location>
        <begin position="1348"/>
        <end position="1582"/>
    </location>
</feature>
<dbReference type="STRING" id="4529.A0A0E0PDX9"/>
<dbReference type="SUPFAM" id="SSF48576">
    <property type="entry name" value="Terpenoid synthases"/>
    <property type="match status" value="3"/>
</dbReference>
<keyword evidence="3" id="KW-0479">Metal-binding</keyword>
<reference evidence="9" key="2">
    <citation type="submission" date="2015-06" db="UniProtKB">
        <authorList>
            <consortium name="EnsemblPlants"/>
        </authorList>
    </citation>
    <scope>IDENTIFICATION</scope>
</reference>
<dbReference type="PANTHER" id="PTHR31739:SF16">
    <property type="entry name" value="ENT-KAURENE SYNTHASE-LIKE 3"/>
    <property type="match status" value="1"/>
</dbReference>
<dbReference type="Proteomes" id="UP000008022">
    <property type="component" value="Unassembled WGS sequence"/>
</dbReference>
<dbReference type="FunFam" id="1.10.600.10:FF:000005">
    <property type="entry name" value="Ent-kaur-16-ene synthase, chloroplastic"/>
    <property type="match status" value="3"/>
</dbReference>
<dbReference type="Gramene" id="ORUFI04G26630.1">
    <property type="protein sequence ID" value="ORUFI04G26630.1"/>
    <property type="gene ID" value="ORUFI04G26630"/>
</dbReference>
<comment type="cofactor">
    <cofactor evidence="1">
        <name>Mg(2+)</name>
        <dbReference type="ChEBI" id="CHEBI:18420"/>
    </cofactor>
</comment>
<evidence type="ECO:0000256" key="4">
    <source>
        <dbReference type="ARBA" id="ARBA00022842"/>
    </source>
</evidence>
<evidence type="ECO:0000313" key="10">
    <source>
        <dbReference type="Proteomes" id="UP000008022"/>
    </source>
</evidence>
<dbReference type="FunFam" id="1.50.10.130:FF:000003">
    <property type="entry name" value="Ent-cassa-12,15-diene synthase"/>
    <property type="match status" value="2"/>
</dbReference>
<dbReference type="InterPro" id="IPR036965">
    <property type="entry name" value="Terpene_synth_N_sf"/>
</dbReference>
<organism evidence="9 10">
    <name type="scientific">Oryza rufipogon</name>
    <name type="common">Brownbeard rice</name>
    <name type="synonym">Asian wild rice</name>
    <dbReference type="NCBI Taxonomy" id="4529"/>
    <lineage>
        <taxon>Eukaryota</taxon>
        <taxon>Viridiplantae</taxon>
        <taxon>Streptophyta</taxon>
        <taxon>Embryophyta</taxon>
        <taxon>Tracheophyta</taxon>
        <taxon>Spermatophyta</taxon>
        <taxon>Magnoliopsida</taxon>
        <taxon>Liliopsida</taxon>
        <taxon>Poales</taxon>
        <taxon>Poaceae</taxon>
        <taxon>BOP clade</taxon>
        <taxon>Oryzoideae</taxon>
        <taxon>Oryzeae</taxon>
        <taxon>Oryzinae</taxon>
        <taxon>Oryza</taxon>
    </lineage>
</organism>
<name>A0A0E0PDX9_ORYRU</name>
<comment type="similarity">
    <text evidence="2">Belongs to the terpene synthase family.</text>
</comment>
<dbReference type="InterPro" id="IPR008949">
    <property type="entry name" value="Isoprenoid_synthase_dom_sf"/>
</dbReference>
<dbReference type="Gene3D" id="1.50.10.160">
    <property type="match status" value="4"/>
</dbReference>
<dbReference type="InterPro" id="IPR008930">
    <property type="entry name" value="Terpenoid_cyclase/PrenylTrfase"/>
</dbReference>
<dbReference type="CDD" id="cd00684">
    <property type="entry name" value="Terpene_cyclase_plant_C1"/>
    <property type="match status" value="3"/>
</dbReference>
<dbReference type="PANTHER" id="PTHR31739">
    <property type="entry name" value="ENT-COPALYL DIPHOSPHATE SYNTHASE, CHLOROPLASTIC"/>
    <property type="match status" value="1"/>
</dbReference>
<evidence type="ECO:0000256" key="3">
    <source>
        <dbReference type="ARBA" id="ARBA00022723"/>
    </source>
</evidence>
<dbReference type="HOGENOM" id="CLU_231802_0_0_1"/>
<dbReference type="SFLD" id="SFLDG01014">
    <property type="entry name" value="Terpene_Cyclase_Like_1_N-term"/>
    <property type="match status" value="3"/>
</dbReference>
<proteinExistence type="inferred from homology"/>
<protein>
    <recommendedName>
        <fullName evidence="11">Ent-kaurene synthase</fullName>
    </recommendedName>
</protein>
<accession>A0A0E0PDX9</accession>
<dbReference type="GO" id="GO:0000287">
    <property type="term" value="F:magnesium ion binding"/>
    <property type="evidence" value="ECO:0007669"/>
    <property type="project" value="InterPro"/>
</dbReference>
<dbReference type="InterPro" id="IPR044814">
    <property type="entry name" value="Terpene_cyclase_plant_C1"/>
</dbReference>
<dbReference type="OMA" id="CHAMAFR"/>
<dbReference type="Pfam" id="PF01397">
    <property type="entry name" value="Terpene_synth"/>
    <property type="match status" value="3"/>
</dbReference>
<dbReference type="InterPro" id="IPR005630">
    <property type="entry name" value="Terpene_synthase_metal-bd"/>
</dbReference>
<dbReference type="GO" id="GO:0016102">
    <property type="term" value="P:diterpenoid biosynthetic process"/>
    <property type="evidence" value="ECO:0007669"/>
    <property type="project" value="InterPro"/>
</dbReference>
<reference evidence="10" key="1">
    <citation type="submission" date="2013-06" db="EMBL/GenBank/DDBJ databases">
        <authorList>
            <person name="Zhao Q."/>
        </authorList>
    </citation>
    <scope>NUCLEOTIDE SEQUENCE</scope>
    <source>
        <strain evidence="10">cv. W1943</strain>
    </source>
</reference>
<dbReference type="Gene3D" id="1.50.10.130">
    <property type="entry name" value="Terpene synthase, N-terminal domain"/>
    <property type="match status" value="4"/>
</dbReference>
<dbReference type="InterPro" id="IPR050148">
    <property type="entry name" value="Terpene_synthase-like"/>
</dbReference>
<keyword evidence="4" id="KW-0460">Magnesium</keyword>
<feature type="domain" description="Terpene synthase N-terminal" evidence="7">
    <location>
        <begin position="205"/>
        <end position="400"/>
    </location>
</feature>
<evidence type="ECO:0000256" key="1">
    <source>
        <dbReference type="ARBA" id="ARBA00001946"/>
    </source>
</evidence>
<dbReference type="Gene3D" id="1.10.600.10">
    <property type="entry name" value="Farnesyl Diphosphate Synthase"/>
    <property type="match status" value="3"/>
</dbReference>
<dbReference type="eggNOG" id="ENOG502QVGX">
    <property type="taxonomic scope" value="Eukaryota"/>
</dbReference>